<protein>
    <submittedName>
        <fullName evidence="9">ABC transporter permease</fullName>
    </submittedName>
</protein>
<reference evidence="9 10" key="1">
    <citation type="submission" date="2022-11" db="EMBL/GenBank/DDBJ databases">
        <title>The characterization of three novel Bacteroidetes species and genomic analysis of their roles in tidal elemental geochemical cycles.</title>
        <authorList>
            <person name="Ma K.-J."/>
        </authorList>
    </citation>
    <scope>NUCLEOTIDE SEQUENCE [LARGE SCALE GENOMIC DNA]</scope>
    <source>
        <strain evidence="9 10">M82</strain>
    </source>
</reference>
<organism evidence="9 10">
    <name type="scientific">Pontibacter anaerobius</name>
    <dbReference type="NCBI Taxonomy" id="2993940"/>
    <lineage>
        <taxon>Bacteria</taxon>
        <taxon>Pseudomonadati</taxon>
        <taxon>Bacteroidota</taxon>
        <taxon>Cytophagia</taxon>
        <taxon>Cytophagales</taxon>
        <taxon>Hymenobacteraceae</taxon>
        <taxon>Pontibacter</taxon>
    </lineage>
</organism>
<gene>
    <name evidence="9" type="ORF">OO017_12500</name>
</gene>
<dbReference type="PANTHER" id="PTHR30465:SF0">
    <property type="entry name" value="OLIGOPEPTIDE TRANSPORT SYSTEM PERMEASE PROTEIN APPB"/>
    <property type="match status" value="1"/>
</dbReference>
<evidence type="ECO:0000313" key="9">
    <source>
        <dbReference type="EMBL" id="MCX2740771.1"/>
    </source>
</evidence>
<feature type="domain" description="ABC transmembrane type-1" evidence="8">
    <location>
        <begin position="147"/>
        <end position="361"/>
    </location>
</feature>
<dbReference type="CDD" id="cd06261">
    <property type="entry name" value="TM_PBP2"/>
    <property type="match status" value="1"/>
</dbReference>
<feature type="transmembrane region" description="Helical" evidence="7">
    <location>
        <begin position="183"/>
        <end position="208"/>
    </location>
</feature>
<keyword evidence="10" id="KW-1185">Reference proteome</keyword>
<evidence type="ECO:0000256" key="7">
    <source>
        <dbReference type="RuleBase" id="RU363032"/>
    </source>
</evidence>
<dbReference type="PANTHER" id="PTHR30465">
    <property type="entry name" value="INNER MEMBRANE ABC TRANSPORTER"/>
    <property type="match status" value="1"/>
</dbReference>
<feature type="transmembrane region" description="Helical" evidence="7">
    <location>
        <begin position="342"/>
        <end position="368"/>
    </location>
</feature>
<dbReference type="SUPFAM" id="SSF161098">
    <property type="entry name" value="MetI-like"/>
    <property type="match status" value="1"/>
</dbReference>
<dbReference type="InterPro" id="IPR000515">
    <property type="entry name" value="MetI-like"/>
</dbReference>
<dbReference type="EMBL" id="JAPFQO010000008">
    <property type="protein sequence ID" value="MCX2740771.1"/>
    <property type="molecule type" value="Genomic_DNA"/>
</dbReference>
<feature type="transmembrane region" description="Helical" evidence="7">
    <location>
        <begin position="151"/>
        <end position="171"/>
    </location>
</feature>
<dbReference type="Proteomes" id="UP001207228">
    <property type="component" value="Unassembled WGS sequence"/>
</dbReference>
<dbReference type="RefSeq" id="WP_266052837.1">
    <property type="nucleotide sequence ID" value="NZ_JAPFQO010000008.1"/>
</dbReference>
<dbReference type="PROSITE" id="PS50928">
    <property type="entry name" value="ABC_TM1"/>
    <property type="match status" value="1"/>
</dbReference>
<feature type="transmembrane region" description="Helical" evidence="7">
    <location>
        <begin position="296"/>
        <end position="322"/>
    </location>
</feature>
<dbReference type="Pfam" id="PF00528">
    <property type="entry name" value="BPD_transp_1"/>
    <property type="match status" value="1"/>
</dbReference>
<sequence length="377" mass="42518">MLVYLLRRILLALPALWLLGTLVFLLSRMIPGSFAEERFLNAEASFYNKNSQSSREEAYREYQQRTGQHLPIFYFSVSSAAIPETGPDLPEAVQEQLQQSYSYLLPKFSWHGTHNQYHTWLAGILTGDFGTSYRTGRPALEMLWENIGNTLWLLSASMLITLAVALELSISMAKKRMQWLRRLVLPALFIIDSIPMLVLSLLLLVLLANPDFLQVFPVYGMGYYVPGHLSIWQELGQRLQYMALPVLALVLVNLPYITNQVYNSLLASLQSDYTRTAKAKGLPEHLIIRRHALRNALLPIITIVSDFLPALVSGSILIETIYAIPGIGRLLIDSVLSRDYPVLVTIILVVLVVRMAAYALADTAYAWADPRIKQKLA</sequence>
<dbReference type="Gene3D" id="1.10.3720.10">
    <property type="entry name" value="MetI-like"/>
    <property type="match status" value="1"/>
</dbReference>
<evidence type="ECO:0000259" key="8">
    <source>
        <dbReference type="PROSITE" id="PS50928"/>
    </source>
</evidence>
<evidence type="ECO:0000256" key="5">
    <source>
        <dbReference type="ARBA" id="ARBA00022989"/>
    </source>
</evidence>
<proteinExistence type="inferred from homology"/>
<evidence type="ECO:0000256" key="3">
    <source>
        <dbReference type="ARBA" id="ARBA00022475"/>
    </source>
</evidence>
<evidence type="ECO:0000256" key="4">
    <source>
        <dbReference type="ARBA" id="ARBA00022692"/>
    </source>
</evidence>
<accession>A0ABT3RFZ7</accession>
<comment type="subcellular location">
    <subcellularLocation>
        <location evidence="1 7">Cell membrane</location>
        <topology evidence="1 7">Multi-pass membrane protein</topology>
    </subcellularLocation>
</comment>
<comment type="similarity">
    <text evidence="7">Belongs to the binding-protein-dependent transport system permease family.</text>
</comment>
<comment type="caution">
    <text evidence="9">The sequence shown here is derived from an EMBL/GenBank/DDBJ whole genome shotgun (WGS) entry which is preliminary data.</text>
</comment>
<keyword evidence="4 7" id="KW-0812">Transmembrane</keyword>
<evidence type="ECO:0000256" key="2">
    <source>
        <dbReference type="ARBA" id="ARBA00022448"/>
    </source>
</evidence>
<evidence type="ECO:0000256" key="1">
    <source>
        <dbReference type="ARBA" id="ARBA00004651"/>
    </source>
</evidence>
<name>A0ABT3RFZ7_9BACT</name>
<keyword evidence="3" id="KW-1003">Cell membrane</keyword>
<keyword evidence="6 7" id="KW-0472">Membrane</keyword>
<evidence type="ECO:0000256" key="6">
    <source>
        <dbReference type="ARBA" id="ARBA00023136"/>
    </source>
</evidence>
<keyword evidence="2 7" id="KW-0813">Transport</keyword>
<evidence type="ECO:0000313" key="10">
    <source>
        <dbReference type="Proteomes" id="UP001207228"/>
    </source>
</evidence>
<dbReference type="InterPro" id="IPR035906">
    <property type="entry name" value="MetI-like_sf"/>
</dbReference>
<keyword evidence="5 7" id="KW-1133">Transmembrane helix</keyword>